<feature type="compositionally biased region" description="Gly residues" evidence="5">
    <location>
        <begin position="1142"/>
        <end position="1181"/>
    </location>
</feature>
<feature type="compositionally biased region" description="Gly residues" evidence="5">
    <location>
        <begin position="1212"/>
        <end position="1222"/>
    </location>
</feature>
<evidence type="ECO:0000256" key="3">
    <source>
        <dbReference type="ARBA" id="ARBA00022737"/>
    </source>
</evidence>
<feature type="compositionally biased region" description="Gly residues" evidence="5">
    <location>
        <begin position="1107"/>
        <end position="1124"/>
    </location>
</feature>
<feature type="region of interest" description="Disordered" evidence="5">
    <location>
        <begin position="353"/>
        <end position="445"/>
    </location>
</feature>
<dbReference type="Pfam" id="PF12755">
    <property type="entry name" value="Vac14_Fab1_bd"/>
    <property type="match status" value="1"/>
</dbReference>
<dbReference type="GO" id="GO:0010008">
    <property type="term" value="C:endosome membrane"/>
    <property type="evidence" value="ECO:0007669"/>
    <property type="project" value="TreeGrafter"/>
</dbReference>
<dbReference type="InterPro" id="IPR016024">
    <property type="entry name" value="ARM-type_fold"/>
</dbReference>
<dbReference type="Proteomes" id="UP000243876">
    <property type="component" value="Unassembled WGS sequence"/>
</dbReference>
<evidence type="ECO:0000259" key="6">
    <source>
        <dbReference type="Pfam" id="PF11916"/>
    </source>
</evidence>
<feature type="compositionally biased region" description="Low complexity" evidence="5">
    <location>
        <begin position="623"/>
        <end position="637"/>
    </location>
</feature>
<dbReference type="Pfam" id="PF11916">
    <property type="entry name" value="Vac14_Fig4_bd"/>
    <property type="match status" value="2"/>
</dbReference>
<accession>A0A0D6EGK8</accession>
<dbReference type="GO" id="GO:0000329">
    <property type="term" value="C:fungal-type vacuole membrane"/>
    <property type="evidence" value="ECO:0007669"/>
    <property type="project" value="TreeGrafter"/>
</dbReference>
<sequence length="1222" mass="131673">MDQLMLKGLQHNVYDKRKANALELEKLVKELTAAPSHENDKRLRQIIAQLYELAAPRTAAGVNSNYTRSGGMMGLAGVAIALGDNLAGYLGAIIQPVLSCFEDPDSKVRYFACESMYNIARYALLYLPWASLTRLALNQQAKVAQGEVLLFFNELFDVMSKVRIPSFPTCTSLAYKDVLSVPQLAADTDMSVKNGAELLDRLLKDIVSEQASTYISLANFGASPSSSAHNSPRPDSPGPSPGSTFAARAASPPHPSPPQLPAAKAFSLSRLVPLLHERIYVLNPFTRTFLISWLIVLDSVPDLQLISFFPDFLEGLLRYLGDPTVEVRVSTEGLLEGLLREVRAVREVEGERRRRRRAREEMEEHTRRERRMRRRPSEAKTVRQGDEERDGESTLVGSEAAGEGSTGGEGNEEQEADEEAIEDEEEDDGEVEESDFGEDDWTEWQPGEGVRVDYAAVVEILIQHLSFPDEEIQSTCLHWISEFLQFVPGVLVPFAPRLIPVILSSLAHHVPAIQQAASDTNDQLFAVVQSLPEPRSPQHPQPPQQQQHQASPSNLPPTRKDTSPTLIQQAQTQAERLTRERTLTASPPPSSIPFPSSATSATPRPGTTFGHDRHKPGSDASILPQQQLQPQPSSSALTAAFDDDFPPLAHDHERDDEDIDEYELNAWRFQYGATVNELTLQFLSENEETRVAALEWLLMLHQKAPRKVCSRGGSAPAPGSGGTGARQRHPSSSSTTSSGLSLALLLKMLSDPSERVLRYDLQLLAQISASASEEDYFPSFMRGLLDLFSTDRKLLEQKGSLIIRQLCGSLNAERIYRTCAELLEKDEDLEFASIMVQNLNLIMITSPELSDFRKRLRTLDSKDGQNLFTSLYRSWSHNAVATFTLCLLAQAYEQACALLQILCAVVSCPSEAGLALTGRWEMYSADLEITVPLLIQIDKLVQLLESPVFTSLRLQLLEPEKYPFLLKAMYGLLMLLPQSSAFATLRNRLSAVSSLGPFLGSNIVSPSSTTSTPSSALTRRDTPTSSDPSSIRWNDLLAHFRHVQKRRAAFAASAASPTGTSTAPAGQGGSMMSFAQAVGGVGTNGLGGAGDSIDGQSTFGLGIGTGGAGGSVSSGSRILGGGGVARRKLTPGGPGRSDTATAGGGGGGGGGFMGSGGRTGGVRVGTGTSGSGSGMSLGGGGRESREGSATPVSAQRPLSPTPGGTKRRVGSGLAGGGAWRKS</sequence>
<dbReference type="PANTHER" id="PTHR16023">
    <property type="entry name" value="TAX1 BINDING PROTEIN-RELATED"/>
    <property type="match status" value="1"/>
</dbReference>
<evidence type="ECO:0000256" key="1">
    <source>
        <dbReference type="ARBA" id="ARBA00004308"/>
    </source>
</evidence>
<feature type="domain" description="Vacuolar protein 14 C-terminal Fig4-binding" evidence="6">
    <location>
        <begin position="925"/>
        <end position="992"/>
    </location>
</feature>
<feature type="compositionally biased region" description="Basic and acidic residues" evidence="5">
    <location>
        <begin position="353"/>
        <end position="367"/>
    </location>
</feature>
<feature type="compositionally biased region" description="Basic and acidic residues" evidence="5">
    <location>
        <begin position="375"/>
        <end position="386"/>
    </location>
</feature>
<dbReference type="PANTHER" id="PTHR16023:SF0">
    <property type="entry name" value="PROTEIN VAC14 HOMOLOG"/>
    <property type="match status" value="1"/>
</dbReference>
<dbReference type="InterPro" id="IPR011989">
    <property type="entry name" value="ARM-like"/>
</dbReference>
<dbReference type="AlphaFoldDB" id="A0A0D6EGK8"/>
<comment type="subcellular location">
    <subcellularLocation>
        <location evidence="1">Endomembrane system</location>
    </subcellularLocation>
</comment>
<name>A0A0D6EGK8_SPOSA</name>
<evidence type="ECO:0000256" key="2">
    <source>
        <dbReference type="ARBA" id="ARBA00010225"/>
    </source>
</evidence>
<feature type="region of interest" description="Disordered" evidence="5">
    <location>
        <begin position="225"/>
        <end position="260"/>
    </location>
</feature>
<feature type="region of interest" description="Disordered" evidence="5">
    <location>
        <begin position="532"/>
        <end position="655"/>
    </location>
</feature>
<dbReference type="GO" id="GO:0070772">
    <property type="term" value="C:PAS complex"/>
    <property type="evidence" value="ECO:0007669"/>
    <property type="project" value="InterPro"/>
</dbReference>
<keyword evidence="4" id="KW-0472">Membrane</keyword>
<feature type="compositionally biased region" description="Low complexity" evidence="5">
    <location>
        <begin position="593"/>
        <end position="608"/>
    </location>
</feature>
<gene>
    <name evidence="7" type="primary">SPOSA6832_00602</name>
</gene>
<dbReference type="GO" id="GO:0006661">
    <property type="term" value="P:phosphatidylinositol biosynthetic process"/>
    <property type="evidence" value="ECO:0007669"/>
    <property type="project" value="InterPro"/>
</dbReference>
<organism evidence="7 8">
    <name type="scientific">Sporidiobolus salmonicolor</name>
    <name type="common">Yeast-like fungus</name>
    <name type="synonym">Sporobolomyces salmonicolor</name>
    <dbReference type="NCBI Taxonomy" id="5005"/>
    <lineage>
        <taxon>Eukaryota</taxon>
        <taxon>Fungi</taxon>
        <taxon>Dikarya</taxon>
        <taxon>Basidiomycota</taxon>
        <taxon>Pucciniomycotina</taxon>
        <taxon>Microbotryomycetes</taxon>
        <taxon>Sporidiobolales</taxon>
        <taxon>Sporidiobolaceae</taxon>
        <taxon>Sporobolomyces</taxon>
    </lineage>
</organism>
<dbReference type="InterPro" id="IPR021841">
    <property type="entry name" value="VAC14_Fig4p-bd"/>
</dbReference>
<dbReference type="Gene3D" id="1.25.10.10">
    <property type="entry name" value="Leucine-rich Repeat Variant"/>
    <property type="match status" value="2"/>
</dbReference>
<feature type="compositionally biased region" description="Acidic residues" evidence="5">
    <location>
        <begin position="410"/>
        <end position="442"/>
    </location>
</feature>
<feature type="region of interest" description="Disordered" evidence="5">
    <location>
        <begin position="1107"/>
        <end position="1222"/>
    </location>
</feature>
<evidence type="ECO:0000256" key="4">
    <source>
        <dbReference type="ARBA" id="ARBA00023136"/>
    </source>
</evidence>
<dbReference type="SUPFAM" id="SSF48371">
    <property type="entry name" value="ARM repeat"/>
    <property type="match status" value="1"/>
</dbReference>
<dbReference type="InterPro" id="IPR026825">
    <property type="entry name" value="Vac14"/>
</dbReference>
<feature type="region of interest" description="Disordered" evidence="5">
    <location>
        <begin position="1005"/>
        <end position="1030"/>
    </location>
</feature>
<evidence type="ECO:0000313" key="8">
    <source>
        <dbReference type="Proteomes" id="UP000243876"/>
    </source>
</evidence>
<dbReference type="OrthoDB" id="5574975at2759"/>
<feature type="compositionally biased region" description="Pro residues" evidence="5">
    <location>
        <begin position="534"/>
        <end position="543"/>
    </location>
</feature>
<feature type="compositionally biased region" description="Low complexity" evidence="5">
    <location>
        <begin position="1005"/>
        <end position="1015"/>
    </location>
</feature>
<feature type="domain" description="Vacuolar protein 14 C-terminal Fig4-binding" evidence="6">
    <location>
        <begin position="792"/>
        <end position="904"/>
    </location>
</feature>
<proteinExistence type="inferred from homology"/>
<feature type="region of interest" description="Disordered" evidence="5">
    <location>
        <begin position="708"/>
        <end position="737"/>
    </location>
</feature>
<keyword evidence="3" id="KW-0677">Repeat</keyword>
<dbReference type="EMBL" id="CENE01000002">
    <property type="protein sequence ID" value="CEQ39114.1"/>
    <property type="molecule type" value="Genomic_DNA"/>
</dbReference>
<evidence type="ECO:0000313" key="7">
    <source>
        <dbReference type="EMBL" id="CEQ39114.1"/>
    </source>
</evidence>
<feature type="compositionally biased region" description="Low complexity" evidence="5">
    <location>
        <begin position="241"/>
        <end position="251"/>
    </location>
</feature>
<keyword evidence="8" id="KW-1185">Reference proteome</keyword>
<reference evidence="8" key="1">
    <citation type="submission" date="2015-02" db="EMBL/GenBank/DDBJ databases">
        <authorList>
            <person name="Gon?alves P."/>
        </authorList>
    </citation>
    <scope>NUCLEOTIDE SEQUENCE [LARGE SCALE GENOMIC DNA]</scope>
</reference>
<protein>
    <submittedName>
        <fullName evidence="7">SPOSA6832_00602-mRNA-1:cds</fullName>
    </submittedName>
</protein>
<comment type="similarity">
    <text evidence="2">Belongs to the VAC14 family.</text>
</comment>
<feature type="compositionally biased region" description="Polar residues" evidence="5">
    <location>
        <begin position="563"/>
        <end position="575"/>
    </location>
</feature>
<evidence type="ECO:0000256" key="5">
    <source>
        <dbReference type="SAM" id="MobiDB-lite"/>
    </source>
</evidence>